<dbReference type="SUPFAM" id="SSF53901">
    <property type="entry name" value="Thiolase-like"/>
    <property type="match status" value="1"/>
</dbReference>
<feature type="active site" evidence="9">
    <location>
        <position position="252"/>
    </location>
</feature>
<comment type="catalytic activity">
    <reaction evidence="9">
        <text>malonyl-[ACP] + acetyl-CoA + H(+) = 3-oxobutanoyl-[ACP] + CO2 + CoA</text>
        <dbReference type="Rhea" id="RHEA:12080"/>
        <dbReference type="Rhea" id="RHEA-COMP:9623"/>
        <dbReference type="Rhea" id="RHEA-COMP:9625"/>
        <dbReference type="ChEBI" id="CHEBI:15378"/>
        <dbReference type="ChEBI" id="CHEBI:16526"/>
        <dbReference type="ChEBI" id="CHEBI:57287"/>
        <dbReference type="ChEBI" id="CHEBI:57288"/>
        <dbReference type="ChEBI" id="CHEBI:78449"/>
        <dbReference type="ChEBI" id="CHEBI:78450"/>
        <dbReference type="EC" id="2.3.1.180"/>
    </reaction>
</comment>
<dbReference type="STRING" id="1423740.FC36_GL000835"/>
<dbReference type="Gene3D" id="3.40.47.10">
    <property type="match status" value="1"/>
</dbReference>
<dbReference type="GO" id="GO:0005737">
    <property type="term" value="C:cytoplasm"/>
    <property type="evidence" value="ECO:0007669"/>
    <property type="project" value="UniProtKB-SubCell"/>
</dbReference>
<comment type="subcellular location">
    <subcellularLocation>
        <location evidence="9">Cytoplasm</location>
    </subcellularLocation>
</comment>
<comment type="caution">
    <text evidence="12">The sequence shown here is derived from an EMBL/GenBank/DDBJ whole genome shotgun (WGS) entry which is preliminary data.</text>
</comment>
<keyword evidence="7 9" id="KW-0511">Multifunctional enzyme</keyword>
<dbReference type="InterPro" id="IPR016039">
    <property type="entry name" value="Thiolase-like"/>
</dbReference>
<comment type="subunit">
    <text evidence="9">Homodimer.</text>
</comment>
<evidence type="ECO:0000256" key="3">
    <source>
        <dbReference type="ARBA" id="ARBA00022679"/>
    </source>
</evidence>
<evidence type="ECO:0000256" key="7">
    <source>
        <dbReference type="ARBA" id="ARBA00023268"/>
    </source>
</evidence>
<dbReference type="Pfam" id="PF08545">
    <property type="entry name" value="ACP_syn_III"/>
    <property type="match status" value="1"/>
</dbReference>
<keyword evidence="9" id="KW-0963">Cytoplasm</keyword>
<dbReference type="Proteomes" id="UP000051048">
    <property type="component" value="Unassembled WGS sequence"/>
</dbReference>
<dbReference type="AlphaFoldDB" id="A0A0R1TPW0"/>
<comment type="similarity">
    <text evidence="1 9">Belongs to the thiolase-like superfamily. FabH family.</text>
</comment>
<dbReference type="EC" id="2.3.1.180" evidence="9"/>
<comment type="pathway">
    <text evidence="9">Lipid metabolism; fatty acid biosynthesis.</text>
</comment>
<dbReference type="OrthoDB" id="9815506at2"/>
<feature type="domain" description="Beta-ketoacyl-[acyl-carrier-protein] synthase III C-terminal" evidence="10">
    <location>
        <begin position="236"/>
        <end position="325"/>
    </location>
</feature>
<comment type="domain">
    <text evidence="9">The last Arg residue of the ACP-binding site is essential for the weak association between ACP/AcpP and FabH.</text>
</comment>
<sequence length="325" mass="34625">MKKIKFRASSHYVPEKIVTNDDLAQIMDTSDEWIQKRTGIKQRHISQGENTADLSVKVALDLLAKSGLSAKEIDLIIVATMSPEAYTPSTAALVQGEIGASKAFAFDISAACSGYIYALEMASAYLASGQAKRVMVLGGEVLSKIIDWQDRATAVLFGDGAGGAILEIDSDGTSAFLASDLATYGQDGQSLTAGITPALTSFPANGEHKFSSFAMDGHAVYSFATREVPKSIQRACDKAQLAVSDIDYFVLHQANARIIKSVAKKMQLPIEKFPINIDRYGNTSAASEPILFDELVQAGKIKPGSLVALSGFGGGLTVGTQIIRY</sequence>
<dbReference type="CDD" id="cd00830">
    <property type="entry name" value="KAS_III"/>
    <property type="match status" value="1"/>
</dbReference>
<evidence type="ECO:0000256" key="1">
    <source>
        <dbReference type="ARBA" id="ARBA00008642"/>
    </source>
</evidence>
<evidence type="ECO:0000256" key="8">
    <source>
        <dbReference type="ARBA" id="ARBA00023315"/>
    </source>
</evidence>
<feature type="active site" evidence="9">
    <location>
        <position position="282"/>
    </location>
</feature>
<keyword evidence="4 9" id="KW-0276">Fatty acid metabolism</keyword>
<dbReference type="PATRIC" id="fig|1423740.3.peg.885"/>
<dbReference type="GO" id="GO:0006633">
    <property type="term" value="P:fatty acid biosynthetic process"/>
    <property type="evidence" value="ECO:0007669"/>
    <property type="project" value="UniProtKB-UniRule"/>
</dbReference>
<evidence type="ECO:0000256" key="4">
    <source>
        <dbReference type="ARBA" id="ARBA00022832"/>
    </source>
</evidence>
<dbReference type="InterPro" id="IPR013747">
    <property type="entry name" value="ACP_syn_III_C"/>
</dbReference>
<dbReference type="NCBIfam" id="TIGR00747">
    <property type="entry name" value="fabH"/>
    <property type="match status" value="1"/>
</dbReference>
<evidence type="ECO:0000313" key="12">
    <source>
        <dbReference type="EMBL" id="KRL82862.1"/>
    </source>
</evidence>
<feature type="region of interest" description="ACP-binding" evidence="9">
    <location>
        <begin position="253"/>
        <end position="257"/>
    </location>
</feature>
<evidence type="ECO:0000256" key="5">
    <source>
        <dbReference type="ARBA" id="ARBA00023098"/>
    </source>
</evidence>
<keyword evidence="5 9" id="KW-0443">Lipid metabolism</keyword>
<dbReference type="RefSeq" id="WP_023860569.1">
    <property type="nucleotide sequence ID" value="NZ_AZFH01000017.1"/>
</dbReference>
<dbReference type="InterPro" id="IPR004655">
    <property type="entry name" value="FabH"/>
</dbReference>
<dbReference type="PANTHER" id="PTHR43091:SF1">
    <property type="entry name" value="BETA-KETOACYL-[ACYL-CARRIER-PROTEIN] SYNTHASE III, CHLOROPLASTIC"/>
    <property type="match status" value="1"/>
</dbReference>
<reference evidence="12 13" key="1">
    <citation type="journal article" date="2015" name="Genome Announc.">
        <title>Expanding the biotechnology potential of lactobacilli through comparative genomics of 213 strains and associated genera.</title>
        <authorList>
            <person name="Sun Z."/>
            <person name="Harris H.M."/>
            <person name="McCann A."/>
            <person name="Guo C."/>
            <person name="Argimon S."/>
            <person name="Zhang W."/>
            <person name="Yang X."/>
            <person name="Jeffery I.B."/>
            <person name="Cooney J.C."/>
            <person name="Kagawa T.F."/>
            <person name="Liu W."/>
            <person name="Song Y."/>
            <person name="Salvetti E."/>
            <person name="Wrobel A."/>
            <person name="Rasinkangas P."/>
            <person name="Parkhill J."/>
            <person name="Rea M.C."/>
            <person name="O'Sullivan O."/>
            <person name="Ritari J."/>
            <person name="Douillard F.P."/>
            <person name="Paul Ross R."/>
            <person name="Yang R."/>
            <person name="Briner A.E."/>
            <person name="Felis G.E."/>
            <person name="de Vos W.M."/>
            <person name="Barrangou R."/>
            <person name="Klaenhammer T.R."/>
            <person name="Caufield P.W."/>
            <person name="Cui Y."/>
            <person name="Zhang H."/>
            <person name="O'Toole P.W."/>
        </authorList>
    </citation>
    <scope>NUCLEOTIDE SEQUENCE [LARGE SCALE GENOMIC DNA]</scope>
    <source>
        <strain evidence="12 13">DSM 15833</strain>
    </source>
</reference>
<comment type="function">
    <text evidence="9">Catalyzes the condensation reaction of fatty acid synthesis by the addition to an acyl acceptor of two carbons from malonyl-ACP. Catalyzes the first condensation reaction which initiates fatty acid synthesis and may therefore play a role in governing the total rate of fatty acid production. Possesses both acetoacetyl-ACP synthase and acetyl transacylase activities. Its substrate specificity determines the biosynthesis of branched-chain and/or straight-chain of fatty acids.</text>
</comment>
<gene>
    <name evidence="9" type="primary">fabH</name>
    <name evidence="12" type="ORF">FC36_GL000835</name>
</gene>
<feature type="domain" description="Beta-ketoacyl-[acyl-carrier-protein] synthase III N-terminal" evidence="11">
    <location>
        <begin position="106"/>
        <end position="185"/>
    </location>
</feature>
<keyword evidence="6 9" id="KW-0275">Fatty acid biosynthesis</keyword>
<keyword evidence="8 9" id="KW-0012">Acyltransferase</keyword>
<keyword evidence="3 9" id="KW-0808">Transferase</keyword>
<evidence type="ECO:0000259" key="11">
    <source>
        <dbReference type="Pfam" id="PF08545"/>
    </source>
</evidence>
<accession>A0A0R1TPW0</accession>
<dbReference type="GO" id="GO:0033818">
    <property type="term" value="F:beta-ketoacyl-acyl-carrier-protein synthase III activity"/>
    <property type="evidence" value="ECO:0007669"/>
    <property type="project" value="UniProtKB-UniRule"/>
</dbReference>
<protein>
    <recommendedName>
        <fullName evidence="9">Beta-ketoacyl-[acyl-carrier-protein] synthase III</fullName>
        <shortName evidence="9">Beta-ketoacyl-ACP synthase III</shortName>
        <shortName evidence="9">KAS III</shortName>
        <ecNumber evidence="9">2.3.1.180</ecNumber>
    </recommendedName>
    <alternativeName>
        <fullName evidence="9">3-oxoacyl-[acyl-carrier-protein] synthase 3</fullName>
    </alternativeName>
    <alternativeName>
        <fullName evidence="9">3-oxoacyl-[acyl-carrier-protein] synthase III</fullName>
    </alternativeName>
</protein>
<evidence type="ECO:0000256" key="6">
    <source>
        <dbReference type="ARBA" id="ARBA00023160"/>
    </source>
</evidence>
<dbReference type="InterPro" id="IPR013751">
    <property type="entry name" value="ACP_syn_III_N"/>
</dbReference>
<organism evidence="12 13">
    <name type="scientific">Ligilactobacillus equi DSM 15833 = JCM 10991</name>
    <dbReference type="NCBI Taxonomy" id="1423740"/>
    <lineage>
        <taxon>Bacteria</taxon>
        <taxon>Bacillati</taxon>
        <taxon>Bacillota</taxon>
        <taxon>Bacilli</taxon>
        <taxon>Lactobacillales</taxon>
        <taxon>Lactobacillaceae</taxon>
        <taxon>Ligilactobacillus</taxon>
    </lineage>
</organism>
<dbReference type="PANTHER" id="PTHR43091">
    <property type="entry name" value="3-OXOACYL-[ACYL-CARRIER-PROTEIN] SYNTHASE"/>
    <property type="match status" value="1"/>
</dbReference>
<dbReference type="UniPathway" id="UPA00094"/>
<proteinExistence type="inferred from homology"/>
<name>A0A0R1TPW0_9LACO</name>
<evidence type="ECO:0000256" key="2">
    <source>
        <dbReference type="ARBA" id="ARBA00022516"/>
    </source>
</evidence>
<dbReference type="Pfam" id="PF08541">
    <property type="entry name" value="ACP_syn_III_C"/>
    <property type="match status" value="1"/>
</dbReference>
<evidence type="ECO:0000256" key="9">
    <source>
        <dbReference type="HAMAP-Rule" id="MF_01815"/>
    </source>
</evidence>
<dbReference type="NCBIfam" id="NF006829">
    <property type="entry name" value="PRK09352.1"/>
    <property type="match status" value="1"/>
</dbReference>
<feature type="active site" evidence="9">
    <location>
        <position position="112"/>
    </location>
</feature>
<keyword evidence="2 9" id="KW-0444">Lipid biosynthesis</keyword>
<dbReference type="GO" id="GO:0004315">
    <property type="term" value="F:3-oxoacyl-[acyl-carrier-protein] synthase activity"/>
    <property type="evidence" value="ECO:0007669"/>
    <property type="project" value="InterPro"/>
</dbReference>
<evidence type="ECO:0000259" key="10">
    <source>
        <dbReference type="Pfam" id="PF08541"/>
    </source>
</evidence>
<dbReference type="HAMAP" id="MF_01815">
    <property type="entry name" value="FabH"/>
    <property type="match status" value="1"/>
</dbReference>
<evidence type="ECO:0000313" key="13">
    <source>
        <dbReference type="Proteomes" id="UP000051048"/>
    </source>
</evidence>
<dbReference type="EMBL" id="AZFH01000017">
    <property type="protein sequence ID" value="KRL82862.1"/>
    <property type="molecule type" value="Genomic_DNA"/>
</dbReference>